<feature type="modified residue" description="4-aspartylphosphate" evidence="6">
    <location>
        <position position="56"/>
    </location>
</feature>
<dbReference type="SUPFAM" id="SSF52172">
    <property type="entry name" value="CheY-like"/>
    <property type="match status" value="1"/>
</dbReference>
<gene>
    <name evidence="9" type="ORF">G7Y82_17345</name>
</gene>
<proteinExistence type="predicted"/>
<dbReference type="InterPro" id="IPR003593">
    <property type="entry name" value="AAA+_ATPase"/>
</dbReference>
<dbReference type="RefSeq" id="WP_168149405.1">
    <property type="nucleotide sequence ID" value="NZ_JAAVXB010000011.1"/>
</dbReference>
<dbReference type="Proteomes" id="UP000653472">
    <property type="component" value="Unassembled WGS sequence"/>
</dbReference>
<protein>
    <submittedName>
        <fullName evidence="9">Sigma-54-dependent Fis family transcriptional regulator</fullName>
    </submittedName>
</protein>
<dbReference type="InterPro" id="IPR002197">
    <property type="entry name" value="HTH_Fis"/>
</dbReference>
<keyword evidence="5" id="KW-0804">Transcription</keyword>
<keyword evidence="4" id="KW-0238">DNA-binding</keyword>
<keyword evidence="10" id="KW-1185">Reference proteome</keyword>
<dbReference type="GO" id="GO:0043565">
    <property type="term" value="F:sequence-specific DNA binding"/>
    <property type="evidence" value="ECO:0007669"/>
    <property type="project" value="InterPro"/>
</dbReference>
<reference evidence="9" key="1">
    <citation type="submission" date="2020-03" db="EMBL/GenBank/DDBJ databases">
        <title>Solimonas marina sp. nov., isolated from deep seawater of the Pacific Ocean.</title>
        <authorList>
            <person name="Liu X."/>
            <person name="Lai Q."/>
            <person name="Sun F."/>
            <person name="Gai Y."/>
            <person name="Li G."/>
            <person name="Shao Z."/>
        </authorList>
    </citation>
    <scope>NUCLEOTIDE SEQUENCE</scope>
    <source>
        <strain evidence="9">C16B3</strain>
    </source>
</reference>
<dbReference type="Gene3D" id="3.40.50.300">
    <property type="entry name" value="P-loop containing nucleotide triphosphate hydrolases"/>
    <property type="match status" value="1"/>
</dbReference>
<dbReference type="InterPro" id="IPR002078">
    <property type="entry name" value="Sigma_54_int"/>
</dbReference>
<evidence type="ECO:0000256" key="4">
    <source>
        <dbReference type="ARBA" id="ARBA00023125"/>
    </source>
</evidence>
<sequence>MPESRVLVIEADAARAESLRAILEFVDYRASVVADAGEIGVAEHRPQDWLAVIVGDTPAEPLDAFVSWLRRDPRHPPLIVPHAQHDALMQRYGLDASACLPLDFPVRYHQLSELLKRAALVQMAQDAVRPVACGGPSGNSASVRRVRKLIEQVAAFDTTVLIAGESGTGKEVVARAIHERSARRDQPFVAVNCGAIPSELLESELFGHEKGAFTGAITARRGRFEMADGGTLFLDEIGDMPLSMQVKILRVLQERSFERVGANRSLHCDVRIIAATHRNLEDAIVKGTFREDLYYRLNVFPIETPPLRERTEDLPMLIDDLIGTLERTGHGSVRLTADAINMLRRYHWPGNVRELSNLIERLAVLHPHARVDAASLPARYCVDAPAVEIAQPLRREATGGTVCEMPVAQPAYTVPTLVADEMPDLLASDTLPPEGVNLKDHIEAIELSLIRQALDQAGGVVAHAAKLLNTRRTTLVEKLRKYGLTREANGDMPEALAS</sequence>
<dbReference type="PROSITE" id="PS00675">
    <property type="entry name" value="SIGMA54_INTERACT_1"/>
    <property type="match status" value="1"/>
</dbReference>
<dbReference type="Gene3D" id="1.10.8.60">
    <property type="match status" value="1"/>
</dbReference>
<feature type="domain" description="Sigma-54 factor interaction" evidence="7">
    <location>
        <begin position="136"/>
        <end position="364"/>
    </location>
</feature>
<dbReference type="SUPFAM" id="SSF46689">
    <property type="entry name" value="Homeodomain-like"/>
    <property type="match status" value="1"/>
</dbReference>
<dbReference type="PROSITE" id="PS50045">
    <property type="entry name" value="SIGMA54_INTERACT_4"/>
    <property type="match status" value="1"/>
</dbReference>
<dbReference type="CDD" id="cd00009">
    <property type="entry name" value="AAA"/>
    <property type="match status" value="1"/>
</dbReference>
<keyword evidence="3" id="KW-0805">Transcription regulation</keyword>
<evidence type="ECO:0000256" key="6">
    <source>
        <dbReference type="PROSITE-ProRule" id="PRU00169"/>
    </source>
</evidence>
<keyword evidence="6" id="KW-0597">Phosphoprotein</keyword>
<evidence type="ECO:0000256" key="5">
    <source>
        <dbReference type="ARBA" id="ARBA00023163"/>
    </source>
</evidence>
<dbReference type="InterPro" id="IPR009057">
    <property type="entry name" value="Homeodomain-like_sf"/>
</dbReference>
<dbReference type="PANTHER" id="PTHR32071">
    <property type="entry name" value="TRANSCRIPTIONAL REGULATORY PROTEIN"/>
    <property type="match status" value="1"/>
</dbReference>
<dbReference type="InterPro" id="IPR010518">
    <property type="entry name" value="FleQ"/>
</dbReference>
<dbReference type="InterPro" id="IPR001789">
    <property type="entry name" value="Sig_transdc_resp-reg_receiver"/>
</dbReference>
<dbReference type="AlphaFoldDB" id="A0A970B7V3"/>
<dbReference type="PROSITE" id="PS00688">
    <property type="entry name" value="SIGMA54_INTERACT_3"/>
    <property type="match status" value="1"/>
</dbReference>
<dbReference type="FunFam" id="3.40.50.300:FF:000006">
    <property type="entry name" value="DNA-binding transcriptional regulator NtrC"/>
    <property type="match status" value="1"/>
</dbReference>
<evidence type="ECO:0000313" key="10">
    <source>
        <dbReference type="Proteomes" id="UP000653472"/>
    </source>
</evidence>
<evidence type="ECO:0000259" key="8">
    <source>
        <dbReference type="PROSITE" id="PS50110"/>
    </source>
</evidence>
<dbReference type="PANTHER" id="PTHR32071:SF117">
    <property type="entry name" value="PTS-DEPENDENT DIHYDROXYACETONE KINASE OPERON REGULATORY PROTEIN-RELATED"/>
    <property type="match status" value="1"/>
</dbReference>
<dbReference type="PROSITE" id="PS50110">
    <property type="entry name" value="RESPONSE_REGULATORY"/>
    <property type="match status" value="1"/>
</dbReference>
<evidence type="ECO:0000256" key="2">
    <source>
        <dbReference type="ARBA" id="ARBA00022840"/>
    </source>
</evidence>
<keyword evidence="2" id="KW-0067">ATP-binding</keyword>
<dbReference type="EMBL" id="JAAVXB010000011">
    <property type="protein sequence ID" value="NKF24080.1"/>
    <property type="molecule type" value="Genomic_DNA"/>
</dbReference>
<dbReference type="InterPro" id="IPR011006">
    <property type="entry name" value="CheY-like_superfamily"/>
</dbReference>
<dbReference type="Pfam" id="PF25601">
    <property type="entry name" value="AAA_lid_14"/>
    <property type="match status" value="1"/>
</dbReference>
<dbReference type="SUPFAM" id="SSF52540">
    <property type="entry name" value="P-loop containing nucleoside triphosphate hydrolases"/>
    <property type="match status" value="1"/>
</dbReference>
<keyword evidence="1" id="KW-0547">Nucleotide-binding</keyword>
<dbReference type="Gene3D" id="1.10.10.60">
    <property type="entry name" value="Homeodomain-like"/>
    <property type="match status" value="1"/>
</dbReference>
<dbReference type="PRINTS" id="PR01590">
    <property type="entry name" value="HTHFIS"/>
</dbReference>
<evidence type="ECO:0000256" key="3">
    <source>
        <dbReference type="ARBA" id="ARBA00023015"/>
    </source>
</evidence>
<dbReference type="InterPro" id="IPR025943">
    <property type="entry name" value="Sigma_54_int_dom_ATP-bd_2"/>
</dbReference>
<comment type="caution">
    <text evidence="9">The sequence shown here is derived from an EMBL/GenBank/DDBJ whole genome shotgun (WGS) entry which is preliminary data.</text>
</comment>
<organism evidence="9 10">
    <name type="scientific">Solimonas marina</name>
    <dbReference type="NCBI Taxonomy" id="2714601"/>
    <lineage>
        <taxon>Bacteria</taxon>
        <taxon>Pseudomonadati</taxon>
        <taxon>Pseudomonadota</taxon>
        <taxon>Gammaproteobacteria</taxon>
        <taxon>Nevskiales</taxon>
        <taxon>Nevskiaceae</taxon>
        <taxon>Solimonas</taxon>
    </lineage>
</organism>
<dbReference type="Gene3D" id="3.40.50.2300">
    <property type="match status" value="1"/>
</dbReference>
<dbReference type="InterPro" id="IPR058031">
    <property type="entry name" value="AAA_lid_NorR"/>
</dbReference>
<dbReference type="InterPro" id="IPR025944">
    <property type="entry name" value="Sigma_54_int_dom_CS"/>
</dbReference>
<dbReference type="Pfam" id="PF06490">
    <property type="entry name" value="FleQ"/>
    <property type="match status" value="1"/>
</dbReference>
<dbReference type="GO" id="GO:0006355">
    <property type="term" value="P:regulation of DNA-templated transcription"/>
    <property type="evidence" value="ECO:0007669"/>
    <property type="project" value="InterPro"/>
</dbReference>
<dbReference type="GO" id="GO:0000160">
    <property type="term" value="P:phosphorelay signal transduction system"/>
    <property type="evidence" value="ECO:0007669"/>
    <property type="project" value="InterPro"/>
</dbReference>
<evidence type="ECO:0000259" key="7">
    <source>
        <dbReference type="PROSITE" id="PS50045"/>
    </source>
</evidence>
<evidence type="ECO:0000313" key="9">
    <source>
        <dbReference type="EMBL" id="NKF24080.1"/>
    </source>
</evidence>
<evidence type="ECO:0000256" key="1">
    <source>
        <dbReference type="ARBA" id="ARBA00022741"/>
    </source>
</evidence>
<dbReference type="PROSITE" id="PS00676">
    <property type="entry name" value="SIGMA54_INTERACT_2"/>
    <property type="match status" value="1"/>
</dbReference>
<name>A0A970B7V3_9GAMM</name>
<feature type="domain" description="Response regulatory" evidence="8">
    <location>
        <begin position="5"/>
        <end position="119"/>
    </location>
</feature>
<dbReference type="Pfam" id="PF00158">
    <property type="entry name" value="Sigma54_activat"/>
    <property type="match status" value="1"/>
</dbReference>
<dbReference type="SMART" id="SM00382">
    <property type="entry name" value="AAA"/>
    <property type="match status" value="1"/>
</dbReference>
<accession>A0A970B7V3</accession>
<dbReference type="InterPro" id="IPR027417">
    <property type="entry name" value="P-loop_NTPase"/>
</dbReference>
<dbReference type="Pfam" id="PF02954">
    <property type="entry name" value="HTH_8"/>
    <property type="match status" value="1"/>
</dbReference>
<dbReference type="GO" id="GO:0005524">
    <property type="term" value="F:ATP binding"/>
    <property type="evidence" value="ECO:0007669"/>
    <property type="project" value="UniProtKB-KW"/>
</dbReference>
<dbReference type="InterPro" id="IPR025662">
    <property type="entry name" value="Sigma_54_int_dom_ATP-bd_1"/>
</dbReference>